<evidence type="ECO:0000259" key="9">
    <source>
        <dbReference type="PROSITE" id="PS50011"/>
    </source>
</evidence>
<dbReference type="PROSITE" id="PS50011">
    <property type="entry name" value="PROTEIN_KINASE_DOM"/>
    <property type="match status" value="1"/>
</dbReference>
<organism evidence="10">
    <name type="scientific">Populus trichocarpa</name>
    <name type="common">Western balsam poplar</name>
    <name type="synonym">Populus balsamifera subsp. trichocarpa</name>
    <dbReference type="NCBI Taxonomy" id="3694"/>
    <lineage>
        <taxon>Eukaryota</taxon>
        <taxon>Viridiplantae</taxon>
        <taxon>Streptophyta</taxon>
        <taxon>Embryophyta</taxon>
        <taxon>Tracheophyta</taxon>
        <taxon>Spermatophyta</taxon>
        <taxon>Magnoliopsida</taxon>
        <taxon>eudicotyledons</taxon>
        <taxon>Gunneridae</taxon>
        <taxon>Pentapetalae</taxon>
        <taxon>rosids</taxon>
        <taxon>fabids</taxon>
        <taxon>Malpighiales</taxon>
        <taxon>Salicaceae</taxon>
        <taxon>Saliceae</taxon>
        <taxon>Populus</taxon>
    </lineage>
</organism>
<dbReference type="EMBL" id="KZ623488">
    <property type="protein sequence ID" value="PNS22535.1"/>
    <property type="molecule type" value="Genomic_DNA"/>
</dbReference>
<evidence type="ECO:0000256" key="1">
    <source>
        <dbReference type="ARBA" id="ARBA00004479"/>
    </source>
</evidence>
<dbReference type="GO" id="GO:0004674">
    <property type="term" value="F:protein serine/threonine kinase activity"/>
    <property type="evidence" value="ECO:0007669"/>
    <property type="project" value="UniProtKB-KW"/>
</dbReference>
<keyword evidence="2" id="KW-0723">Serine/threonine-protein kinase</keyword>
<feature type="signal peptide" evidence="8">
    <location>
        <begin position="1"/>
        <end position="18"/>
    </location>
</feature>
<keyword evidence="2" id="KW-0808">Transferase</keyword>
<dbReference type="GO" id="GO:0016020">
    <property type="term" value="C:membrane"/>
    <property type="evidence" value="ECO:0007669"/>
    <property type="project" value="UniProtKB-SubCell"/>
</dbReference>
<dbReference type="InterPro" id="IPR000719">
    <property type="entry name" value="Prot_kinase_dom"/>
</dbReference>
<protein>
    <recommendedName>
        <fullName evidence="9">Protein kinase domain-containing protein</fullName>
    </recommendedName>
</protein>
<keyword evidence="3" id="KW-0812">Transmembrane</keyword>
<dbReference type="InParanoid" id="A0A2K1R5H1"/>
<accession>A0A2K1R5H1</accession>
<reference evidence="10" key="1">
    <citation type="journal article" date="2006" name="Science">
        <title>The genome of black cottonwood, Populus trichocarpa (Torr. &amp; Gray).</title>
        <authorList>
            <person name="Tuskan G.A."/>
            <person name="Difazio S."/>
            <person name="Jansson S."/>
            <person name="Bohlmann J."/>
            <person name="Grigoriev I."/>
            <person name="Hellsten U."/>
            <person name="Putnam N."/>
            <person name="Ralph S."/>
            <person name="Rombauts S."/>
            <person name="Salamov A."/>
            <person name="Schein J."/>
            <person name="Sterck L."/>
            <person name="Aerts A."/>
            <person name="Bhalerao R.R."/>
            <person name="Bhalerao R.P."/>
            <person name="Blaudez D."/>
            <person name="Boerjan W."/>
            <person name="Brun A."/>
            <person name="Brunner A."/>
            <person name="Busov V."/>
            <person name="Campbell M."/>
            <person name="Carlson J."/>
            <person name="Chalot M."/>
            <person name="Chapman J."/>
            <person name="Chen G.L."/>
            <person name="Cooper D."/>
            <person name="Coutinho P.M."/>
            <person name="Couturier J."/>
            <person name="Covert S."/>
            <person name="Cronk Q."/>
            <person name="Cunningham R."/>
            <person name="Davis J."/>
            <person name="Degroeve S."/>
            <person name="Dejardin A."/>
            <person name="Depamphilis C."/>
            <person name="Detter J."/>
            <person name="Dirks B."/>
            <person name="Dubchak I."/>
            <person name="Duplessis S."/>
            <person name="Ehlting J."/>
            <person name="Ellis B."/>
            <person name="Gendler K."/>
            <person name="Goodstein D."/>
            <person name="Gribskov M."/>
            <person name="Grimwood J."/>
            <person name="Groover A."/>
            <person name="Gunter L."/>
            <person name="Hamberger B."/>
            <person name="Heinze B."/>
            <person name="Helariutta Y."/>
            <person name="Henrissat B."/>
            <person name="Holligan D."/>
            <person name="Holt R."/>
            <person name="Huang W."/>
            <person name="Islam-Faridi N."/>
            <person name="Jones S."/>
            <person name="Jones-Rhoades M."/>
            <person name="Jorgensen R."/>
            <person name="Joshi C."/>
            <person name="Kangasjarvi J."/>
            <person name="Karlsson J."/>
            <person name="Kelleher C."/>
            <person name="Kirkpatrick R."/>
            <person name="Kirst M."/>
            <person name="Kohler A."/>
            <person name="Kalluri U."/>
            <person name="Larimer F."/>
            <person name="Leebens-Mack J."/>
            <person name="Leple J.C."/>
            <person name="Locascio P."/>
            <person name="Lou Y."/>
            <person name="Lucas S."/>
            <person name="Martin F."/>
            <person name="Montanini B."/>
            <person name="Napoli C."/>
            <person name="Nelson D.R."/>
            <person name="Nelson C."/>
            <person name="Nieminen K."/>
            <person name="Nilsson O."/>
            <person name="Pereda V."/>
            <person name="Peter G."/>
            <person name="Philippe R."/>
            <person name="Pilate G."/>
            <person name="Poliakov A."/>
            <person name="Razumovskaya J."/>
            <person name="Richardson P."/>
            <person name="Rinaldi C."/>
            <person name="Ritland K."/>
            <person name="Rouze P."/>
            <person name="Ryaboy D."/>
            <person name="Schmutz J."/>
            <person name="Schrader J."/>
            <person name="Segerman B."/>
            <person name="Shin H."/>
            <person name="Siddiqui A."/>
            <person name="Sterky F."/>
            <person name="Terry A."/>
            <person name="Tsai C.J."/>
            <person name="Uberbacher E."/>
            <person name="Unneberg P."/>
            <person name="Vahala J."/>
            <person name="Wall K."/>
            <person name="Wessler S."/>
            <person name="Yang G."/>
            <person name="Yin T."/>
            <person name="Douglas C."/>
            <person name="Marra M."/>
            <person name="Sandberg G."/>
            <person name="Van de Peer Y."/>
            <person name="Rokhsar D."/>
        </authorList>
    </citation>
    <scope>NUCLEOTIDE SEQUENCE [LARGE SCALE GENOMIC DNA]</scope>
    <source>
        <strain evidence="10">Nisqually-1</strain>
    </source>
</reference>
<keyword evidence="2" id="KW-0418">Kinase</keyword>
<dbReference type="PANTHER" id="PTHR27009">
    <property type="entry name" value="RUST RESISTANCE KINASE LR10-RELATED"/>
    <property type="match status" value="1"/>
</dbReference>
<dbReference type="SUPFAM" id="SSF56112">
    <property type="entry name" value="Protein kinase-like (PK-like)"/>
    <property type="match status" value="1"/>
</dbReference>
<dbReference type="Gene3D" id="1.10.510.10">
    <property type="entry name" value="Transferase(Phosphotransferase) domain 1"/>
    <property type="match status" value="1"/>
</dbReference>
<gene>
    <name evidence="10" type="ORF">POPTR_T136900</name>
</gene>
<dbReference type="GO" id="GO:0005524">
    <property type="term" value="F:ATP binding"/>
    <property type="evidence" value="ECO:0007669"/>
    <property type="project" value="InterPro"/>
</dbReference>
<name>A0A2K1R5H1_POPTR</name>
<evidence type="ECO:0000256" key="4">
    <source>
        <dbReference type="ARBA" id="ARBA00022729"/>
    </source>
</evidence>
<keyword evidence="5" id="KW-1133">Transmembrane helix</keyword>
<evidence type="ECO:0000313" key="10">
    <source>
        <dbReference type="EMBL" id="PNS22535.1"/>
    </source>
</evidence>
<comment type="subcellular location">
    <subcellularLocation>
        <location evidence="1">Membrane</location>
        <topology evidence="1">Single-pass type I membrane protein</topology>
    </subcellularLocation>
</comment>
<feature type="domain" description="Protein kinase" evidence="9">
    <location>
        <begin position="1"/>
        <end position="255"/>
    </location>
</feature>
<keyword evidence="6" id="KW-0472">Membrane</keyword>
<evidence type="ECO:0000256" key="3">
    <source>
        <dbReference type="ARBA" id="ARBA00022692"/>
    </source>
</evidence>
<evidence type="ECO:0000256" key="2">
    <source>
        <dbReference type="ARBA" id="ARBA00022527"/>
    </source>
</evidence>
<dbReference type="InterPro" id="IPR045874">
    <property type="entry name" value="LRK10/LRL21-25-like"/>
</dbReference>
<evidence type="ECO:0000256" key="5">
    <source>
        <dbReference type="ARBA" id="ARBA00022989"/>
    </source>
</evidence>
<feature type="chain" id="PRO_5014436327" description="Protein kinase domain-containing protein" evidence="8">
    <location>
        <begin position="19"/>
        <end position="282"/>
    </location>
</feature>
<sequence length="282" mass="31863">MMSFTTIGLFLLVLLVVAFYRRLRPDKAAKENQERVERFLEDYKALKPARYSYADIKRITNDLKEILGPGTRKSIARGIEYLHQGCDQRSFILTLSLRISCWMKNCNPKISDFGLAKLCSKVQSAVSMTIVRGTMAYIAPEVFSRNFGNVCYKSDVHCFGMVLLAIVGGRKNTDDTAENTGQVYFPEWIYNCLDGGEELRLKIQEAEDAEIAKKLAIVGFWCIQWHPMDRPSMKTEVQMLEGEGNIFAMPQNPFACAGAGRMNANMASRQLHHDLVAIPEAE</sequence>
<keyword evidence="7" id="KW-0325">Glycoprotein</keyword>
<dbReference type="AlphaFoldDB" id="A0A2K1R5H1"/>
<evidence type="ECO:0000256" key="6">
    <source>
        <dbReference type="ARBA" id="ARBA00023136"/>
    </source>
</evidence>
<reference evidence="10" key="2">
    <citation type="submission" date="2017-07" db="EMBL/GenBank/DDBJ databases">
        <title>WGS assembly of Populus trichocarpa.</title>
        <authorList>
            <person name="Tuskan G."/>
            <person name="Difazio S."/>
            <person name="Jansson S."/>
            <person name="Bohlmann J."/>
            <person name="Grigoriev I."/>
            <person name="Hellsten U."/>
            <person name="Putnam N."/>
            <person name="Ralph S."/>
            <person name="Rombauts S."/>
            <person name="Salamov A."/>
            <person name="Schein J."/>
            <person name="Sterck L."/>
            <person name="Aerts A."/>
            <person name="Bhalerao R."/>
            <person name="Bhalerao R."/>
            <person name="Blaudez D."/>
            <person name="Boerjan W."/>
            <person name="Brun A."/>
            <person name="Brunner A."/>
            <person name="Busov V."/>
            <person name="Campbell M."/>
            <person name="Carlson J."/>
            <person name="Chalot M."/>
            <person name="Chapman J."/>
            <person name="Chen G."/>
            <person name="Cooper D."/>
            <person name="Coutinho P."/>
            <person name="Couturier J."/>
            <person name="Covert S."/>
            <person name="Cronk Q."/>
            <person name="Cunningham R."/>
            <person name="Davis J."/>
            <person name="Degroeve S."/>
            <person name="Dejardin A."/>
            <person name="Depamphilis C."/>
            <person name="Detter J."/>
            <person name="Dirks B."/>
            <person name="Dubchak I."/>
            <person name="Duplessis S."/>
            <person name="Ehlting J."/>
            <person name="Ellis B."/>
            <person name="Gendler K."/>
            <person name="Goodstein D."/>
            <person name="Gribskov M."/>
            <person name="Grimwood J."/>
            <person name="Groover A."/>
            <person name="Gunter L."/>
            <person name="Hamberger B."/>
            <person name="Heinze B."/>
            <person name="Helariutta Y."/>
            <person name="Henrissat B."/>
            <person name="Holligan D."/>
            <person name="Holt R."/>
            <person name="Huang W."/>
            <person name="Islam-Faridi N."/>
            <person name="Jones S."/>
            <person name="Jones-Rhoades M."/>
            <person name="Jorgensen R."/>
            <person name="Joshi C."/>
            <person name="Kangasjarvi J."/>
            <person name="Karlsson J."/>
            <person name="Kelleher C."/>
            <person name="Kirkpatrick R."/>
            <person name="Kirst M."/>
            <person name="Kohler A."/>
            <person name="Kalluri U."/>
            <person name="Larimer F."/>
            <person name="Leebens-Mack J."/>
            <person name="Leple J."/>
            <person name="Locascio P."/>
            <person name="Lou Y."/>
            <person name="Lucas S."/>
            <person name="Martin F."/>
            <person name="Montanini B."/>
            <person name="Napoli C."/>
            <person name="Nelson D."/>
            <person name="Nelson C."/>
            <person name="Nieminen K."/>
            <person name="Nilsson O."/>
            <person name="Pereda V."/>
            <person name="Peter G."/>
            <person name="Philippe R."/>
            <person name="Pilate G."/>
            <person name="Poliakov A."/>
            <person name="Razumovskaya J."/>
            <person name="Richardson P."/>
            <person name="Rinaldi C."/>
            <person name="Ritland K."/>
            <person name="Rouze P."/>
            <person name="Ryaboy D."/>
            <person name="Schmutz J."/>
            <person name="Schrader J."/>
            <person name="Segerman B."/>
            <person name="Shin H."/>
            <person name="Siddiqui A."/>
            <person name="Sterky F."/>
            <person name="Terry A."/>
            <person name="Tsai C."/>
            <person name="Uberbacher E."/>
            <person name="Unneberg P."/>
            <person name="Vahala J."/>
            <person name="Wall K."/>
            <person name="Wessler S."/>
            <person name="Yang G."/>
            <person name="Yin T."/>
            <person name="Douglas C."/>
            <person name="Marra M."/>
            <person name="Sandberg G."/>
            <person name="Van De Peer Y."/>
            <person name="Rokhsar D."/>
        </authorList>
    </citation>
    <scope>NUCLEOTIDE SEQUENCE</scope>
    <source>
        <strain evidence="10">Nisqually-1</strain>
    </source>
</reference>
<keyword evidence="4 8" id="KW-0732">Signal</keyword>
<dbReference type="InterPro" id="IPR011009">
    <property type="entry name" value="Kinase-like_dom_sf"/>
</dbReference>
<evidence type="ECO:0000256" key="7">
    <source>
        <dbReference type="ARBA" id="ARBA00023180"/>
    </source>
</evidence>
<proteinExistence type="predicted"/>
<evidence type="ECO:0000256" key="8">
    <source>
        <dbReference type="SAM" id="SignalP"/>
    </source>
</evidence>
<dbReference type="Pfam" id="PF00069">
    <property type="entry name" value="Pkinase"/>
    <property type="match status" value="1"/>
</dbReference>